<evidence type="ECO:0000313" key="2">
    <source>
        <dbReference type="EMBL" id="EAU32656.1"/>
    </source>
</evidence>
<name>Q0CGC0_ASPTN</name>
<dbReference type="RefSeq" id="XP_001209958.1">
    <property type="nucleotide sequence ID" value="XM_001209958.1"/>
</dbReference>
<accession>Q0CGC0</accession>
<dbReference type="AlphaFoldDB" id="Q0CGC0"/>
<proteinExistence type="predicted"/>
<dbReference type="VEuPathDB" id="FungiDB:ATEG_07272"/>
<gene>
    <name evidence="2" type="ORF">ATEG_07272</name>
</gene>
<dbReference type="OrthoDB" id="8922241at2759"/>
<feature type="region of interest" description="Disordered" evidence="1">
    <location>
        <begin position="88"/>
        <end position="138"/>
    </location>
</feature>
<organism evidence="2 3">
    <name type="scientific">Aspergillus terreus (strain NIH 2624 / FGSC A1156)</name>
    <dbReference type="NCBI Taxonomy" id="341663"/>
    <lineage>
        <taxon>Eukaryota</taxon>
        <taxon>Fungi</taxon>
        <taxon>Dikarya</taxon>
        <taxon>Ascomycota</taxon>
        <taxon>Pezizomycotina</taxon>
        <taxon>Eurotiomycetes</taxon>
        <taxon>Eurotiomycetidae</taxon>
        <taxon>Eurotiales</taxon>
        <taxon>Aspergillaceae</taxon>
        <taxon>Aspergillus</taxon>
        <taxon>Aspergillus subgen. Circumdati</taxon>
    </lineage>
</organism>
<evidence type="ECO:0000313" key="3">
    <source>
        <dbReference type="Proteomes" id="UP000007963"/>
    </source>
</evidence>
<dbReference type="STRING" id="341663.Q0CGC0"/>
<reference evidence="3" key="1">
    <citation type="submission" date="2005-09" db="EMBL/GenBank/DDBJ databases">
        <title>Annotation of the Aspergillus terreus NIH2624 genome.</title>
        <authorList>
            <person name="Birren B.W."/>
            <person name="Lander E.S."/>
            <person name="Galagan J.E."/>
            <person name="Nusbaum C."/>
            <person name="Devon K."/>
            <person name="Henn M."/>
            <person name="Ma L.-J."/>
            <person name="Jaffe D.B."/>
            <person name="Butler J."/>
            <person name="Alvarez P."/>
            <person name="Gnerre S."/>
            <person name="Grabherr M."/>
            <person name="Kleber M."/>
            <person name="Mauceli E.W."/>
            <person name="Brockman W."/>
            <person name="Rounsley S."/>
            <person name="Young S.K."/>
            <person name="LaButti K."/>
            <person name="Pushparaj V."/>
            <person name="DeCaprio D."/>
            <person name="Crawford M."/>
            <person name="Koehrsen M."/>
            <person name="Engels R."/>
            <person name="Montgomery P."/>
            <person name="Pearson M."/>
            <person name="Howarth C."/>
            <person name="Larson L."/>
            <person name="Luoma S."/>
            <person name="White J."/>
            <person name="Alvarado L."/>
            <person name="Kodira C.D."/>
            <person name="Zeng Q."/>
            <person name="Oleary S."/>
            <person name="Yandava C."/>
            <person name="Denning D.W."/>
            <person name="Nierman W.C."/>
            <person name="Milne T."/>
            <person name="Madden K."/>
        </authorList>
    </citation>
    <scope>NUCLEOTIDE SEQUENCE [LARGE SCALE GENOMIC DNA]</scope>
    <source>
        <strain evidence="3">NIH 2624 / FGSC A1156</strain>
    </source>
</reference>
<dbReference type="Proteomes" id="UP000007963">
    <property type="component" value="Unassembled WGS sequence"/>
</dbReference>
<dbReference type="HOGENOM" id="CLU_1854849_0_0_1"/>
<feature type="region of interest" description="Disordered" evidence="1">
    <location>
        <begin position="1"/>
        <end position="74"/>
    </location>
</feature>
<evidence type="ECO:0000256" key="1">
    <source>
        <dbReference type="SAM" id="MobiDB-lite"/>
    </source>
</evidence>
<dbReference type="EMBL" id="CH476603">
    <property type="protein sequence ID" value="EAU32656.1"/>
    <property type="molecule type" value="Genomic_DNA"/>
</dbReference>
<sequence>MAPAPGHGGPAPPHLPSNDPYMTKSSSAPAYGSMQPLASPTGGGGSYSTAYNGSAHPPRVASNPHPSPHLAYPRQPWPSYSLPAMTGPVRTNVHHPNSPMSLVGSLQPGIMPEAWRPGTDQRPAVQVRPMSAELQSEP</sequence>
<dbReference type="GeneID" id="4319019"/>
<protein>
    <submittedName>
        <fullName evidence="2">Uncharacterized protein</fullName>
    </submittedName>
</protein>